<evidence type="ECO:0000256" key="3">
    <source>
        <dbReference type="SAM" id="Coils"/>
    </source>
</evidence>
<keyword evidence="2" id="KW-0143">Chaperone</keyword>
<name>A0A8R2M2A1_BOMMO</name>
<dbReference type="Gene3D" id="1.10.287.110">
    <property type="entry name" value="DnaJ domain"/>
    <property type="match status" value="1"/>
</dbReference>
<proteinExistence type="inferred from homology"/>
<dbReference type="GO" id="GO:0001671">
    <property type="term" value="F:ATPase activator activity"/>
    <property type="evidence" value="ECO:0007669"/>
    <property type="project" value="InterPro"/>
</dbReference>
<dbReference type="EnsemblMetazoa" id="XM_038016480.1">
    <property type="protein sequence ID" value="XP_037872408.1"/>
    <property type="gene ID" value="LOC101745431"/>
</dbReference>
<comment type="similarity">
    <text evidence="1">Belongs to the HscB family.</text>
</comment>
<dbReference type="InterPro" id="IPR036869">
    <property type="entry name" value="J_dom_sf"/>
</dbReference>
<sequence>MIYRIVKEEQEISEKYSSLVNEAYKTLLEPLARGIYMLQLRGKDIPEKTEVDQEFLMKIMEKNEEVESAETEEEIMNLNEENKNKIQSLQKQLSTAFFEGDLKRVTKLLTQLKYYTSIDNQIQSVIRSKGIIR</sequence>
<dbReference type="CTD" id="5740624"/>
<dbReference type="PANTHER" id="PTHR14021:SF15">
    <property type="entry name" value="IRON-SULFUR CLUSTER CO-CHAPERONE PROTEIN HSCB"/>
    <property type="match status" value="1"/>
</dbReference>
<keyword evidence="6" id="KW-1185">Reference proteome</keyword>
<dbReference type="InterPro" id="IPR036386">
    <property type="entry name" value="HscB_C_sf"/>
</dbReference>
<evidence type="ECO:0000259" key="4">
    <source>
        <dbReference type="Pfam" id="PF07743"/>
    </source>
</evidence>
<reference evidence="5" key="2">
    <citation type="submission" date="2022-06" db="UniProtKB">
        <authorList>
            <consortium name="EnsemblMetazoa"/>
        </authorList>
    </citation>
    <scope>IDENTIFICATION</scope>
    <source>
        <strain evidence="5">p50T (Dazao)</strain>
    </source>
</reference>
<dbReference type="GO" id="GO:0044571">
    <property type="term" value="P:[2Fe-2S] cluster assembly"/>
    <property type="evidence" value="ECO:0007669"/>
    <property type="project" value="InterPro"/>
</dbReference>
<organism evidence="5 6">
    <name type="scientific">Bombyx mori</name>
    <name type="common">Silk moth</name>
    <dbReference type="NCBI Taxonomy" id="7091"/>
    <lineage>
        <taxon>Eukaryota</taxon>
        <taxon>Metazoa</taxon>
        <taxon>Ecdysozoa</taxon>
        <taxon>Arthropoda</taxon>
        <taxon>Hexapoda</taxon>
        <taxon>Insecta</taxon>
        <taxon>Pterygota</taxon>
        <taxon>Neoptera</taxon>
        <taxon>Endopterygota</taxon>
        <taxon>Lepidoptera</taxon>
        <taxon>Glossata</taxon>
        <taxon>Ditrysia</taxon>
        <taxon>Bombycoidea</taxon>
        <taxon>Bombycidae</taxon>
        <taxon>Bombycinae</taxon>
        <taxon>Bombyx</taxon>
    </lineage>
</organism>
<dbReference type="GO" id="GO:0005739">
    <property type="term" value="C:mitochondrion"/>
    <property type="evidence" value="ECO:0007669"/>
    <property type="project" value="TreeGrafter"/>
</dbReference>
<evidence type="ECO:0000256" key="2">
    <source>
        <dbReference type="ARBA" id="ARBA00023186"/>
    </source>
</evidence>
<dbReference type="PANTHER" id="PTHR14021">
    <property type="entry name" value="IRON-SULFUR CLUSTER CO-CHAPERONE PROTEIN HSCB"/>
    <property type="match status" value="1"/>
</dbReference>
<dbReference type="RefSeq" id="XP_037872408.1">
    <property type="nucleotide sequence ID" value="XM_038016480.2"/>
</dbReference>
<dbReference type="InterPro" id="IPR009073">
    <property type="entry name" value="HscB_oligo_C"/>
</dbReference>
<dbReference type="GeneID" id="101745431"/>
<evidence type="ECO:0000313" key="6">
    <source>
        <dbReference type="Proteomes" id="UP000005204"/>
    </source>
</evidence>
<dbReference type="Gene3D" id="1.20.1280.20">
    <property type="entry name" value="HscB, C-terminal domain"/>
    <property type="match status" value="1"/>
</dbReference>
<dbReference type="AlphaFoldDB" id="A0A8R2M2A1"/>
<evidence type="ECO:0000256" key="1">
    <source>
        <dbReference type="ARBA" id="ARBA00010476"/>
    </source>
</evidence>
<dbReference type="GO" id="GO:0051087">
    <property type="term" value="F:protein-folding chaperone binding"/>
    <property type="evidence" value="ECO:0007669"/>
    <property type="project" value="InterPro"/>
</dbReference>
<dbReference type="GO" id="GO:0051259">
    <property type="term" value="P:protein complex oligomerization"/>
    <property type="evidence" value="ECO:0007669"/>
    <property type="project" value="InterPro"/>
</dbReference>
<reference evidence="6" key="1">
    <citation type="journal article" date="2008" name="Insect Biochem. Mol. Biol.">
        <title>The genome of a lepidopteran model insect, the silkworm Bombyx mori.</title>
        <authorList>
            <consortium name="International Silkworm Genome Consortium"/>
        </authorList>
    </citation>
    <scope>NUCLEOTIDE SEQUENCE [LARGE SCALE GENOMIC DNA]</scope>
    <source>
        <strain evidence="6">p50T</strain>
    </source>
</reference>
<dbReference type="InterPro" id="IPR004640">
    <property type="entry name" value="HscB"/>
</dbReference>
<keyword evidence="3" id="KW-0175">Coiled coil</keyword>
<dbReference type="SUPFAM" id="SSF47144">
    <property type="entry name" value="HSC20 (HSCB), C-terminal oligomerisation domain"/>
    <property type="match status" value="1"/>
</dbReference>
<evidence type="ECO:0000313" key="5">
    <source>
        <dbReference type="EnsemblMetazoa" id="XP_037872408.1"/>
    </source>
</evidence>
<protein>
    <recommendedName>
        <fullName evidence="4">Co-chaperone HscB C-terminal oligomerisation domain-containing protein</fullName>
    </recommendedName>
</protein>
<dbReference type="Pfam" id="PF07743">
    <property type="entry name" value="HSCB_C"/>
    <property type="match status" value="1"/>
</dbReference>
<dbReference type="Proteomes" id="UP000005204">
    <property type="component" value="Unassembled WGS sequence"/>
</dbReference>
<dbReference type="NCBIfam" id="TIGR00714">
    <property type="entry name" value="hscB"/>
    <property type="match status" value="1"/>
</dbReference>
<feature type="domain" description="Co-chaperone HscB C-terminal oligomerisation" evidence="4">
    <location>
        <begin position="52"/>
        <end position="123"/>
    </location>
</feature>
<feature type="coiled-coil region" evidence="3">
    <location>
        <begin position="59"/>
        <end position="92"/>
    </location>
</feature>
<accession>A0A8R2M2A1</accession>